<feature type="region of interest" description="Disordered" evidence="6">
    <location>
        <begin position="496"/>
        <end position="523"/>
    </location>
</feature>
<dbReference type="GO" id="GO:0005634">
    <property type="term" value="C:nucleus"/>
    <property type="evidence" value="ECO:0007669"/>
    <property type="project" value="TreeGrafter"/>
</dbReference>
<evidence type="ECO:0000256" key="4">
    <source>
        <dbReference type="PROSITE-ProRule" id="PRU00146"/>
    </source>
</evidence>
<feature type="compositionally biased region" description="Pro residues" evidence="6">
    <location>
        <begin position="766"/>
        <end position="776"/>
    </location>
</feature>
<dbReference type="InterPro" id="IPR050701">
    <property type="entry name" value="Histone_Mod_Regulator"/>
</dbReference>
<dbReference type="InterPro" id="IPR046347">
    <property type="entry name" value="bZIP_sf"/>
</dbReference>
<keyword evidence="5" id="KW-0175">Coiled coil</keyword>
<dbReference type="PROSITE" id="PS51805">
    <property type="entry name" value="EPHD"/>
    <property type="match status" value="1"/>
</dbReference>
<feature type="domain" description="PHD-type" evidence="7">
    <location>
        <begin position="24"/>
        <end position="76"/>
    </location>
</feature>
<dbReference type="Gene3D" id="3.30.40.10">
    <property type="entry name" value="Zinc/RING finger domain, C3HC4 (zinc finger)"/>
    <property type="match status" value="2"/>
</dbReference>
<evidence type="ECO:0000313" key="10">
    <source>
        <dbReference type="EMBL" id="KAK0417567.1"/>
    </source>
</evidence>
<reference evidence="10" key="1">
    <citation type="submission" date="2023-06" db="EMBL/GenBank/DDBJ databases">
        <title>Genomic analysis of the entomopathogenic nematode Steinernema hermaphroditum.</title>
        <authorList>
            <person name="Schwarz E.M."/>
            <person name="Heppert J.K."/>
            <person name="Baniya A."/>
            <person name="Schwartz H.T."/>
            <person name="Tan C.-H."/>
            <person name="Antoshechkin I."/>
            <person name="Sternberg P.W."/>
            <person name="Goodrich-Blair H."/>
            <person name="Dillman A.R."/>
        </authorList>
    </citation>
    <scope>NUCLEOTIDE SEQUENCE</scope>
    <source>
        <strain evidence="10">PS9179</strain>
        <tissue evidence="10">Whole animal</tissue>
    </source>
</reference>
<evidence type="ECO:0000259" key="9">
    <source>
        <dbReference type="PROSITE" id="PS51805"/>
    </source>
</evidence>
<dbReference type="InterPro" id="IPR034732">
    <property type="entry name" value="EPHD"/>
</dbReference>
<dbReference type="Pfam" id="PF13832">
    <property type="entry name" value="zf-HC5HC2H_2"/>
    <property type="match status" value="1"/>
</dbReference>
<dbReference type="SMART" id="SM00338">
    <property type="entry name" value="BRLZ"/>
    <property type="match status" value="1"/>
</dbReference>
<dbReference type="CDD" id="cd14813">
    <property type="entry name" value="bZIP_BmCbz-like"/>
    <property type="match status" value="1"/>
</dbReference>
<keyword evidence="11" id="KW-1185">Reference proteome</keyword>
<feature type="region of interest" description="Disordered" evidence="6">
    <location>
        <begin position="1002"/>
        <end position="1035"/>
    </location>
</feature>
<keyword evidence="1" id="KW-0479">Metal-binding</keyword>
<dbReference type="SUPFAM" id="SSF57903">
    <property type="entry name" value="FYVE/PHD zinc finger"/>
    <property type="match status" value="1"/>
</dbReference>
<dbReference type="EMBL" id="JAUCMV010000002">
    <property type="protein sequence ID" value="KAK0417567.1"/>
    <property type="molecule type" value="Genomic_DNA"/>
</dbReference>
<dbReference type="PANTHER" id="PTHR13793">
    <property type="entry name" value="PHD FINGER PROTEINS"/>
    <property type="match status" value="1"/>
</dbReference>
<dbReference type="CDD" id="cd15574">
    <property type="entry name" value="PHD_AF10_AF17"/>
    <property type="match status" value="1"/>
</dbReference>
<dbReference type="InterPro" id="IPR004827">
    <property type="entry name" value="bZIP"/>
</dbReference>
<keyword evidence="3" id="KW-0862">Zinc</keyword>
<comment type="caution">
    <text evidence="10">The sequence shown here is derived from an EMBL/GenBank/DDBJ whole genome shotgun (WGS) entry which is preliminary data.</text>
</comment>
<evidence type="ECO:0000259" key="7">
    <source>
        <dbReference type="PROSITE" id="PS50016"/>
    </source>
</evidence>
<dbReference type="InterPro" id="IPR013083">
    <property type="entry name" value="Znf_RING/FYVE/PHD"/>
</dbReference>
<protein>
    <recommendedName>
        <fullName evidence="12">PHD-type domain-containing protein</fullName>
    </recommendedName>
</protein>
<dbReference type="GO" id="GO:0031491">
    <property type="term" value="F:nucleosome binding"/>
    <property type="evidence" value="ECO:0007669"/>
    <property type="project" value="TreeGrafter"/>
</dbReference>
<feature type="region of interest" description="Disordered" evidence="6">
    <location>
        <begin position="755"/>
        <end position="794"/>
    </location>
</feature>
<dbReference type="PROSITE" id="PS50016">
    <property type="entry name" value="ZF_PHD_2"/>
    <property type="match status" value="1"/>
</dbReference>
<accession>A0AA39I6W7</accession>
<dbReference type="InterPro" id="IPR001965">
    <property type="entry name" value="Znf_PHD"/>
</dbReference>
<feature type="coiled-coil region" evidence="5">
    <location>
        <begin position="1042"/>
        <end position="1083"/>
    </location>
</feature>
<feature type="coiled-coil region" evidence="5">
    <location>
        <begin position="451"/>
        <end position="492"/>
    </location>
</feature>
<dbReference type="AlphaFoldDB" id="A0AA39I6W7"/>
<dbReference type="Proteomes" id="UP001175271">
    <property type="component" value="Unassembled WGS sequence"/>
</dbReference>
<feature type="compositionally biased region" description="Polar residues" evidence="6">
    <location>
        <begin position="496"/>
        <end position="507"/>
    </location>
</feature>
<feature type="region of interest" description="Disordered" evidence="6">
    <location>
        <begin position="259"/>
        <end position="284"/>
    </location>
</feature>
<dbReference type="SUPFAM" id="SSF57959">
    <property type="entry name" value="Leucine zipper domain"/>
    <property type="match status" value="1"/>
</dbReference>
<feature type="compositionally biased region" description="Low complexity" evidence="6">
    <location>
        <begin position="508"/>
        <end position="523"/>
    </location>
</feature>
<dbReference type="PANTHER" id="PTHR13793:SF164">
    <property type="entry name" value="ALHAMBRA, ISOFORM P"/>
    <property type="match status" value="1"/>
</dbReference>
<dbReference type="PROSITE" id="PS00036">
    <property type="entry name" value="BZIP_BASIC"/>
    <property type="match status" value="1"/>
</dbReference>
<evidence type="ECO:0000256" key="3">
    <source>
        <dbReference type="ARBA" id="ARBA00022833"/>
    </source>
</evidence>
<dbReference type="Pfam" id="PF07716">
    <property type="entry name" value="bZIP_2"/>
    <property type="match status" value="1"/>
</dbReference>
<evidence type="ECO:0000256" key="6">
    <source>
        <dbReference type="SAM" id="MobiDB-lite"/>
    </source>
</evidence>
<dbReference type="SMART" id="SM00249">
    <property type="entry name" value="PHD"/>
    <property type="match status" value="2"/>
</dbReference>
<dbReference type="InterPro" id="IPR019787">
    <property type="entry name" value="Znf_PHD-finger"/>
</dbReference>
<feature type="domain" description="BZIP" evidence="8">
    <location>
        <begin position="1017"/>
        <end position="1080"/>
    </location>
</feature>
<dbReference type="PROSITE" id="PS50217">
    <property type="entry name" value="BZIP"/>
    <property type="match status" value="1"/>
</dbReference>
<dbReference type="InterPro" id="IPR049773">
    <property type="entry name" value="AF10-like_CC"/>
</dbReference>
<proteinExistence type="predicted"/>
<evidence type="ECO:0008006" key="12">
    <source>
        <dbReference type="Google" id="ProtNLM"/>
    </source>
</evidence>
<feature type="compositionally biased region" description="Polar residues" evidence="6">
    <location>
        <begin position="1004"/>
        <end position="1016"/>
    </location>
</feature>
<dbReference type="GO" id="GO:0006357">
    <property type="term" value="P:regulation of transcription by RNA polymerase II"/>
    <property type="evidence" value="ECO:0007669"/>
    <property type="project" value="TreeGrafter"/>
</dbReference>
<keyword evidence="2 4" id="KW-0863">Zinc-finger</keyword>
<feature type="region of interest" description="Disordered" evidence="6">
    <location>
        <begin position="581"/>
        <end position="638"/>
    </location>
</feature>
<sequence length="1083" mass="116807">MFPMRAVGPENPSTTPGKETKEMTSGCCVCAEENGWAGNPLVYCDGPGCEVAVHQGCYGIVEVPEGEWFCARCQAISHNSSEKANIRCELCPSRHGALKRTANDAWTHITCALYIPEVQFGNVDTMDPIIISNVPSERFNKPCYLCEEFGSPEKAKIGACMPCNRTGCRRVFHVTCGQQHGLLCELGSSPATVNVKYCGYCTLHIKKASQDPAIKIIGSSNQDPVIQKDSEQVEIKPVAVIIDAKDDIETGLVKPAVKRPRVNNDSPASDIKLKKSRHSNKLSNGGRSVKTLLKLVGPVVSDTVIDFQRERVAAQHAAAHSQQILAEAQSVASSSVTVSTASICTPVGEPSTSGPTGSNGYGHITSDIERASLAVNGSSLPDFKSHLHGDPSLATISKIAKSEIDRAHLMHQAPSTSGSQQGQFPSTMEELLERQWAQGAQFIKGQAQSDVAQLMTCLNNLKMENMRLQDQMDELQKRRDHLLALNSKLTQSLSCAMTSTSAASPRNSPRTTAAATSAPTTSFTSAISTPAVSALSTASIASSISLPNSEDSLNKLRSLVKNDVSPQCRPIVTTTSLNNSKLLPLSSANPPSASGRTSVMSSPPAPALPSVNGLTPTNVPLKPTIESSSPVNGQQSSQSFQSLLNSSAGFLVPRLPSASTTVPTATSLSTGSSFPGTQDALLNQLMLQQQQQVLYHVLQQQQSLDPARIARLFSSPTPVAGIQVLETRRTQGSSGQFFQQFQFPLEEVNLLTETEGNCSAESATTPLPPPRSPAKPRPNASTDYELRSPPSLVPQMDAPTLRTPEFQELDSLFEDAPPLFDFGFTSDPTHAFNLSEPSSFECDQQQLYFYENSPPCASLSLCSVTAAPCSDDSAPVDLSLLDDFDESILEGLEFDADSWVDFLEGKNGSADLDRLLEADSEETIPSETADLSPCSSGVDVSILNEFFDGFGAGQVALPQQPTVISPDFNTAFNTYCKRPMHIAAEPSTASTTHHTALLEVTKPVPSSSPSDGQCESPSHYRQMRDKNNVASQKSRLKRKLKFEALKEEETVLEKRNAELRQLSDELERQLETYKSMMMRMITK</sequence>
<dbReference type="GO" id="GO:0008270">
    <property type="term" value="F:zinc ion binding"/>
    <property type="evidence" value="ECO:0007669"/>
    <property type="project" value="UniProtKB-KW"/>
</dbReference>
<dbReference type="InterPro" id="IPR049781">
    <property type="entry name" value="AF10/AF17_PHD"/>
</dbReference>
<evidence type="ECO:0000256" key="1">
    <source>
        <dbReference type="ARBA" id="ARBA00022723"/>
    </source>
</evidence>
<dbReference type="Pfam" id="PF13831">
    <property type="entry name" value="PHD_2"/>
    <property type="match status" value="1"/>
</dbReference>
<dbReference type="GO" id="GO:0042393">
    <property type="term" value="F:histone binding"/>
    <property type="evidence" value="ECO:0007669"/>
    <property type="project" value="TreeGrafter"/>
</dbReference>
<dbReference type="InterPro" id="IPR011011">
    <property type="entry name" value="Znf_FYVE_PHD"/>
</dbReference>
<dbReference type="CDD" id="cd20901">
    <property type="entry name" value="CC_AF10"/>
    <property type="match status" value="1"/>
</dbReference>
<feature type="compositionally biased region" description="Low complexity" evidence="6">
    <location>
        <begin position="581"/>
        <end position="594"/>
    </location>
</feature>
<dbReference type="Gene3D" id="1.20.5.170">
    <property type="match status" value="1"/>
</dbReference>
<evidence type="ECO:0000256" key="5">
    <source>
        <dbReference type="SAM" id="Coils"/>
    </source>
</evidence>
<evidence type="ECO:0000313" key="11">
    <source>
        <dbReference type="Proteomes" id="UP001175271"/>
    </source>
</evidence>
<gene>
    <name evidence="10" type="ORF">QR680_013084</name>
</gene>
<name>A0AA39I6W7_9BILA</name>
<evidence type="ECO:0000259" key="8">
    <source>
        <dbReference type="PROSITE" id="PS50217"/>
    </source>
</evidence>
<evidence type="ECO:0000256" key="2">
    <source>
        <dbReference type="ARBA" id="ARBA00022771"/>
    </source>
</evidence>
<feature type="domain" description="PHD-type" evidence="9">
    <location>
        <begin position="85"/>
        <end position="205"/>
    </location>
</feature>
<dbReference type="GO" id="GO:0003700">
    <property type="term" value="F:DNA-binding transcription factor activity"/>
    <property type="evidence" value="ECO:0007669"/>
    <property type="project" value="InterPro"/>
</dbReference>
<organism evidence="10 11">
    <name type="scientific">Steinernema hermaphroditum</name>
    <dbReference type="NCBI Taxonomy" id="289476"/>
    <lineage>
        <taxon>Eukaryota</taxon>
        <taxon>Metazoa</taxon>
        <taxon>Ecdysozoa</taxon>
        <taxon>Nematoda</taxon>
        <taxon>Chromadorea</taxon>
        <taxon>Rhabditida</taxon>
        <taxon>Tylenchina</taxon>
        <taxon>Panagrolaimomorpha</taxon>
        <taxon>Strongyloidoidea</taxon>
        <taxon>Steinernematidae</taxon>
        <taxon>Steinernema</taxon>
    </lineage>
</organism>
<feature type="region of interest" description="Disordered" evidence="6">
    <location>
        <begin position="1"/>
        <end position="22"/>
    </location>
</feature>